<keyword evidence="3" id="KW-0804">Transcription</keyword>
<evidence type="ECO:0000259" key="5">
    <source>
        <dbReference type="PROSITE" id="PS50977"/>
    </source>
</evidence>
<gene>
    <name evidence="6" type="ORF">BJ989_000547</name>
</gene>
<protein>
    <submittedName>
        <fullName evidence="6">AcrR family transcriptional regulator</fullName>
    </submittedName>
</protein>
<evidence type="ECO:0000256" key="2">
    <source>
        <dbReference type="ARBA" id="ARBA00023125"/>
    </source>
</evidence>
<dbReference type="PANTHER" id="PTHR30055:SF234">
    <property type="entry name" value="HTH-TYPE TRANSCRIPTIONAL REGULATOR BETI"/>
    <property type="match status" value="1"/>
</dbReference>
<organism evidence="6 7">
    <name type="scientific">Nocardioides perillae</name>
    <dbReference type="NCBI Taxonomy" id="1119534"/>
    <lineage>
        <taxon>Bacteria</taxon>
        <taxon>Bacillati</taxon>
        <taxon>Actinomycetota</taxon>
        <taxon>Actinomycetes</taxon>
        <taxon>Propionibacteriales</taxon>
        <taxon>Nocardioidaceae</taxon>
        <taxon>Nocardioides</taxon>
    </lineage>
</organism>
<dbReference type="InterPro" id="IPR001647">
    <property type="entry name" value="HTH_TetR"/>
</dbReference>
<dbReference type="Proteomes" id="UP000544110">
    <property type="component" value="Unassembled WGS sequence"/>
</dbReference>
<accession>A0A7Y9RST2</accession>
<keyword evidence="2 4" id="KW-0238">DNA-binding</keyword>
<evidence type="ECO:0000256" key="3">
    <source>
        <dbReference type="ARBA" id="ARBA00023163"/>
    </source>
</evidence>
<proteinExistence type="predicted"/>
<comment type="caution">
    <text evidence="6">The sequence shown here is derived from an EMBL/GenBank/DDBJ whole genome shotgun (WGS) entry which is preliminary data.</text>
</comment>
<dbReference type="PANTHER" id="PTHR30055">
    <property type="entry name" value="HTH-TYPE TRANSCRIPTIONAL REGULATOR RUTR"/>
    <property type="match status" value="1"/>
</dbReference>
<evidence type="ECO:0000256" key="4">
    <source>
        <dbReference type="PROSITE-ProRule" id="PRU00335"/>
    </source>
</evidence>
<dbReference type="InterPro" id="IPR009057">
    <property type="entry name" value="Homeodomain-like_sf"/>
</dbReference>
<dbReference type="AlphaFoldDB" id="A0A7Y9RST2"/>
<dbReference type="RefSeq" id="WP_179516904.1">
    <property type="nucleotide sequence ID" value="NZ_JACCAC010000001.1"/>
</dbReference>
<dbReference type="Pfam" id="PF00440">
    <property type="entry name" value="TetR_N"/>
    <property type="match status" value="1"/>
</dbReference>
<dbReference type="SUPFAM" id="SSF46689">
    <property type="entry name" value="Homeodomain-like"/>
    <property type="match status" value="1"/>
</dbReference>
<evidence type="ECO:0000256" key="1">
    <source>
        <dbReference type="ARBA" id="ARBA00023015"/>
    </source>
</evidence>
<dbReference type="Gene3D" id="1.10.357.10">
    <property type="entry name" value="Tetracycline Repressor, domain 2"/>
    <property type="match status" value="1"/>
</dbReference>
<reference evidence="6 7" key="1">
    <citation type="submission" date="2020-07" db="EMBL/GenBank/DDBJ databases">
        <title>Sequencing the genomes of 1000 actinobacteria strains.</title>
        <authorList>
            <person name="Klenk H.-P."/>
        </authorList>
    </citation>
    <scope>NUCLEOTIDE SEQUENCE [LARGE SCALE GENOMIC DNA]</scope>
    <source>
        <strain evidence="6 7">DSM 24552</strain>
    </source>
</reference>
<dbReference type="InterPro" id="IPR050109">
    <property type="entry name" value="HTH-type_TetR-like_transc_reg"/>
</dbReference>
<dbReference type="GO" id="GO:0000976">
    <property type="term" value="F:transcription cis-regulatory region binding"/>
    <property type="evidence" value="ECO:0007669"/>
    <property type="project" value="TreeGrafter"/>
</dbReference>
<dbReference type="PROSITE" id="PS50977">
    <property type="entry name" value="HTH_TETR_2"/>
    <property type="match status" value="1"/>
</dbReference>
<sequence length="198" mass="21375">MTESATTVRAERRRATERAIHLAALRLTDAHGLDGFTVDELAAAAGVSRRTLFNYFPGKVDAVLGPEPELAEEVLAVFRAGGPTGRLADDLGTAARHVLSAQGLGREEIELGRRVLLREPRLLAAAHARFEDVAEDLAEHLLAREGADFGAERARLLLHVCVSLYDAALLVALRQPEPDVDLGEAFVASLQTLRELLA</sequence>
<keyword evidence="1" id="KW-0805">Transcription regulation</keyword>
<evidence type="ECO:0000313" key="7">
    <source>
        <dbReference type="Proteomes" id="UP000544110"/>
    </source>
</evidence>
<feature type="DNA-binding region" description="H-T-H motif" evidence="4">
    <location>
        <begin position="37"/>
        <end position="56"/>
    </location>
</feature>
<feature type="domain" description="HTH tetR-type" evidence="5">
    <location>
        <begin position="14"/>
        <end position="74"/>
    </location>
</feature>
<name>A0A7Y9RST2_9ACTN</name>
<dbReference type="GO" id="GO:0003700">
    <property type="term" value="F:DNA-binding transcription factor activity"/>
    <property type="evidence" value="ECO:0007669"/>
    <property type="project" value="TreeGrafter"/>
</dbReference>
<dbReference type="EMBL" id="JACCAC010000001">
    <property type="protein sequence ID" value="NYG54243.1"/>
    <property type="molecule type" value="Genomic_DNA"/>
</dbReference>
<evidence type="ECO:0000313" key="6">
    <source>
        <dbReference type="EMBL" id="NYG54243.1"/>
    </source>
</evidence>
<keyword evidence="7" id="KW-1185">Reference proteome</keyword>